<dbReference type="GeneID" id="56684264"/>
<proteinExistence type="predicted"/>
<dbReference type="Proteomes" id="UP000028933">
    <property type="component" value="Chromosome"/>
</dbReference>
<dbReference type="RefSeq" id="WP_009089492.1">
    <property type="nucleotide sequence ID" value="NZ_CP007547.1"/>
</dbReference>
<gene>
    <name evidence="2" type="ORF">BD94_3117</name>
</gene>
<evidence type="ECO:0000313" key="3">
    <source>
        <dbReference type="Proteomes" id="UP000028933"/>
    </source>
</evidence>
<dbReference type="EMBL" id="CP007547">
    <property type="protein sequence ID" value="AIL46892.1"/>
    <property type="molecule type" value="Genomic_DNA"/>
</dbReference>
<dbReference type="HOGENOM" id="CLU_2828472_0_0_10"/>
<name>A0A077EHG3_9FLAO</name>
<reference evidence="2 3" key="1">
    <citation type="journal article" date="2013" name="Lancet">
        <title>First case of E anophelis outbreak in an intensive-care unit.</title>
        <authorList>
            <person name="Teo J."/>
            <person name="Tan S.Y."/>
            <person name="Tay M."/>
            <person name="Ding Y."/>
            <person name="Kjelleberg S."/>
            <person name="Givskov M."/>
            <person name="Lin R.T."/>
            <person name="Yang L."/>
        </authorList>
    </citation>
    <scope>NUCLEOTIDE SEQUENCE [LARGE SCALE GENOMIC DNA]</scope>
    <source>
        <strain evidence="2 3">NUHP1</strain>
    </source>
</reference>
<organism evidence="2 3">
    <name type="scientific">Elizabethkingia anophelis NUHP1</name>
    <dbReference type="NCBI Taxonomy" id="1338011"/>
    <lineage>
        <taxon>Bacteria</taxon>
        <taxon>Pseudomonadati</taxon>
        <taxon>Bacteroidota</taxon>
        <taxon>Flavobacteriia</taxon>
        <taxon>Flavobacteriales</taxon>
        <taxon>Weeksellaceae</taxon>
        <taxon>Elizabethkingia</taxon>
    </lineage>
</organism>
<keyword evidence="1" id="KW-0812">Transmembrane</keyword>
<dbReference type="AlphaFoldDB" id="A0A077EHG3"/>
<keyword evidence="1" id="KW-0472">Membrane</keyword>
<evidence type="ECO:0000256" key="1">
    <source>
        <dbReference type="SAM" id="Phobius"/>
    </source>
</evidence>
<sequence length="65" mass="7574">MKTFYKVFLVLFIVFIGINFYAVQWNLGAFNEENDKFWFSIAAAVVGIIVVFILDFWSRLSTKKG</sequence>
<keyword evidence="1" id="KW-1133">Transmembrane helix</keyword>
<feature type="transmembrane region" description="Helical" evidence="1">
    <location>
        <begin position="7"/>
        <end position="25"/>
    </location>
</feature>
<feature type="transmembrane region" description="Helical" evidence="1">
    <location>
        <begin position="37"/>
        <end position="57"/>
    </location>
</feature>
<evidence type="ECO:0000313" key="2">
    <source>
        <dbReference type="EMBL" id="AIL46892.1"/>
    </source>
</evidence>
<dbReference type="KEGG" id="eao:BD94_3117"/>
<dbReference type="STRING" id="1338011.BD94_3117"/>
<dbReference type="eggNOG" id="ENOG5033NZ7">
    <property type="taxonomic scope" value="Bacteria"/>
</dbReference>
<protein>
    <submittedName>
        <fullName evidence="2">Uncharacterized protein</fullName>
    </submittedName>
</protein>
<accession>A0A077EHG3</accession>